<dbReference type="GO" id="GO:0052621">
    <property type="term" value="F:diguanylate cyclase activity"/>
    <property type="evidence" value="ECO:0007669"/>
    <property type="project" value="UniProtKB-EC"/>
</dbReference>
<keyword evidence="8" id="KW-1185">Reference proteome</keyword>
<accession>A0A9W6IV45</accession>
<dbReference type="Proteomes" id="UP000758856">
    <property type="component" value="Unassembled WGS sequence"/>
</dbReference>
<organism evidence="6 9">
    <name type="scientific">Methylopila capsulata</name>
    <dbReference type="NCBI Taxonomy" id="61654"/>
    <lineage>
        <taxon>Bacteria</taxon>
        <taxon>Pseudomonadati</taxon>
        <taxon>Pseudomonadota</taxon>
        <taxon>Alphaproteobacteria</taxon>
        <taxon>Hyphomicrobiales</taxon>
        <taxon>Methylopilaceae</taxon>
        <taxon>Methylopila</taxon>
    </lineage>
</organism>
<feature type="transmembrane region" description="Helical" evidence="4">
    <location>
        <begin position="29"/>
        <end position="52"/>
    </location>
</feature>
<dbReference type="Proteomes" id="UP001143400">
    <property type="component" value="Unassembled WGS sequence"/>
</dbReference>
<dbReference type="EC" id="2.7.7.65" evidence="1"/>
<dbReference type="Pfam" id="PF00990">
    <property type="entry name" value="GGDEF"/>
    <property type="match status" value="1"/>
</dbReference>
<feature type="transmembrane region" description="Helical" evidence="4">
    <location>
        <begin position="85"/>
        <end position="107"/>
    </location>
</feature>
<dbReference type="EMBL" id="JAFBCY010000003">
    <property type="protein sequence ID" value="MBM7852560.1"/>
    <property type="molecule type" value="Genomic_DNA"/>
</dbReference>
<evidence type="ECO:0000313" key="7">
    <source>
        <dbReference type="EMBL" id="MBM7852560.1"/>
    </source>
</evidence>
<evidence type="ECO:0000313" key="9">
    <source>
        <dbReference type="Proteomes" id="UP001143400"/>
    </source>
</evidence>
<dbReference type="SMART" id="SM00267">
    <property type="entry name" value="GGDEF"/>
    <property type="match status" value="1"/>
</dbReference>
<feature type="transmembrane region" description="Helical" evidence="4">
    <location>
        <begin position="144"/>
        <end position="165"/>
    </location>
</feature>
<dbReference type="CDD" id="cd01949">
    <property type="entry name" value="GGDEF"/>
    <property type="match status" value="1"/>
</dbReference>
<evidence type="ECO:0000313" key="8">
    <source>
        <dbReference type="Proteomes" id="UP000758856"/>
    </source>
</evidence>
<dbReference type="InterPro" id="IPR000160">
    <property type="entry name" value="GGDEF_dom"/>
</dbReference>
<feature type="region of interest" description="Disordered" evidence="3">
    <location>
        <begin position="402"/>
        <end position="446"/>
    </location>
</feature>
<evidence type="ECO:0000256" key="1">
    <source>
        <dbReference type="ARBA" id="ARBA00012528"/>
    </source>
</evidence>
<dbReference type="Gene3D" id="3.30.70.270">
    <property type="match status" value="1"/>
</dbReference>
<feature type="transmembrane region" description="Helical" evidence="4">
    <location>
        <begin position="113"/>
        <end position="132"/>
    </location>
</feature>
<evidence type="ECO:0000256" key="4">
    <source>
        <dbReference type="SAM" id="Phobius"/>
    </source>
</evidence>
<comment type="caution">
    <text evidence="6">The sequence shown here is derived from an EMBL/GenBank/DDBJ whole genome shotgun (WGS) entry which is preliminary data.</text>
</comment>
<evidence type="ECO:0000256" key="3">
    <source>
        <dbReference type="SAM" id="MobiDB-lite"/>
    </source>
</evidence>
<dbReference type="PANTHER" id="PTHR45138:SF9">
    <property type="entry name" value="DIGUANYLATE CYCLASE DGCM-RELATED"/>
    <property type="match status" value="1"/>
</dbReference>
<evidence type="ECO:0000256" key="2">
    <source>
        <dbReference type="ARBA" id="ARBA00034247"/>
    </source>
</evidence>
<dbReference type="InterPro" id="IPR050469">
    <property type="entry name" value="Diguanylate_Cyclase"/>
</dbReference>
<keyword evidence="4" id="KW-0472">Membrane</keyword>
<feature type="compositionally biased region" description="Low complexity" evidence="3">
    <location>
        <begin position="409"/>
        <end position="428"/>
    </location>
</feature>
<evidence type="ECO:0000313" key="6">
    <source>
        <dbReference type="EMBL" id="GLK56768.1"/>
    </source>
</evidence>
<keyword evidence="4" id="KW-1133">Transmembrane helix</keyword>
<dbReference type="InterPro" id="IPR043128">
    <property type="entry name" value="Rev_trsase/Diguanyl_cyclase"/>
</dbReference>
<name>A0A9W6IV45_9HYPH</name>
<keyword evidence="4" id="KW-0812">Transmembrane</keyword>
<gene>
    <name evidence="6" type="ORF">GCM10008170_27870</name>
    <name evidence="7" type="ORF">JOD31_002802</name>
</gene>
<reference evidence="6" key="1">
    <citation type="journal article" date="2014" name="Int. J. Syst. Evol. Microbiol.">
        <title>Complete genome sequence of Corynebacterium casei LMG S-19264T (=DSM 44701T), isolated from a smear-ripened cheese.</title>
        <authorList>
            <consortium name="US DOE Joint Genome Institute (JGI-PGF)"/>
            <person name="Walter F."/>
            <person name="Albersmeier A."/>
            <person name="Kalinowski J."/>
            <person name="Ruckert C."/>
        </authorList>
    </citation>
    <scope>NUCLEOTIDE SEQUENCE</scope>
    <source>
        <strain evidence="6">VKM B-1606</strain>
    </source>
</reference>
<feature type="transmembrane region" description="Helical" evidence="4">
    <location>
        <begin position="177"/>
        <end position="200"/>
    </location>
</feature>
<reference evidence="6" key="3">
    <citation type="submission" date="2023-01" db="EMBL/GenBank/DDBJ databases">
        <authorList>
            <person name="Sun Q."/>
            <person name="Evtushenko L."/>
        </authorList>
    </citation>
    <scope>NUCLEOTIDE SEQUENCE</scope>
    <source>
        <strain evidence="6">VKM B-1606</strain>
    </source>
</reference>
<dbReference type="FunFam" id="3.30.70.270:FF:000001">
    <property type="entry name" value="Diguanylate cyclase domain protein"/>
    <property type="match status" value="1"/>
</dbReference>
<dbReference type="EMBL" id="BSFF01000003">
    <property type="protein sequence ID" value="GLK56768.1"/>
    <property type="molecule type" value="Genomic_DNA"/>
</dbReference>
<dbReference type="AlphaFoldDB" id="A0A9W6IV45"/>
<proteinExistence type="predicted"/>
<sequence length="446" mass="47380">MIACSAVVLALLGASLLLSWAGSGRPKRLWWWALPFLFAVASAALLVGDGFLLNEWQERIAVAGVLLAHGFAWQAARAFDRRSNVVGTALAIALGWISVDVAAQALGLPAAGGVTRTLCVAALNGLIAWEFWRGRDEALPSRRLIVSLMALFAGLSAVRAPFVPFLPAPLGLGSPEVWAVVIYNAAVVAQASATVALVVAMSRERVALANYEMALRDHLTGALNRRAFDQELLLLENERSSEAVGVAALVFDIDNFKAINDRYGHDVGDVVIVQAAAAAQRSIRARDALFRIGGEEFVCLLPGATLAQAETVAERLRRSFAETRIRAGEHVVRATLSVGVSSTELDCVHVAEIVSFADEAMYAAKSAGRNRTIVSDRPKIRRSDLRQAARSNAIRVSPYVRISSGSNPASAMAATSAASSQTTSAPGASQPPSRAEDKARSPNPRP</sequence>
<dbReference type="PROSITE" id="PS50887">
    <property type="entry name" value="GGDEF"/>
    <property type="match status" value="1"/>
</dbReference>
<dbReference type="PANTHER" id="PTHR45138">
    <property type="entry name" value="REGULATORY COMPONENTS OF SENSORY TRANSDUCTION SYSTEM"/>
    <property type="match status" value="1"/>
</dbReference>
<comment type="catalytic activity">
    <reaction evidence="2">
        <text>2 GTP = 3',3'-c-di-GMP + 2 diphosphate</text>
        <dbReference type="Rhea" id="RHEA:24898"/>
        <dbReference type="ChEBI" id="CHEBI:33019"/>
        <dbReference type="ChEBI" id="CHEBI:37565"/>
        <dbReference type="ChEBI" id="CHEBI:58805"/>
        <dbReference type="EC" id="2.7.7.65"/>
    </reaction>
</comment>
<dbReference type="NCBIfam" id="TIGR00254">
    <property type="entry name" value="GGDEF"/>
    <property type="match status" value="1"/>
</dbReference>
<evidence type="ECO:0000259" key="5">
    <source>
        <dbReference type="PROSITE" id="PS50887"/>
    </source>
</evidence>
<reference evidence="7 8" key="2">
    <citation type="submission" date="2021-01" db="EMBL/GenBank/DDBJ databases">
        <title>Genomic Encyclopedia of Type Strains, Phase IV (KMG-IV): sequencing the most valuable type-strain genomes for metagenomic binning, comparative biology and taxonomic classification.</title>
        <authorList>
            <person name="Goeker M."/>
        </authorList>
    </citation>
    <scope>NUCLEOTIDE SEQUENCE [LARGE SCALE GENOMIC DNA]</scope>
    <source>
        <strain evidence="7 8">DSM 6130</strain>
    </source>
</reference>
<feature type="domain" description="GGDEF" evidence="5">
    <location>
        <begin position="244"/>
        <end position="377"/>
    </location>
</feature>
<dbReference type="SUPFAM" id="SSF55073">
    <property type="entry name" value="Nucleotide cyclase"/>
    <property type="match status" value="1"/>
</dbReference>
<dbReference type="InterPro" id="IPR029787">
    <property type="entry name" value="Nucleotide_cyclase"/>
</dbReference>
<protein>
    <recommendedName>
        <fullName evidence="1">diguanylate cyclase</fullName>
        <ecNumber evidence="1">2.7.7.65</ecNumber>
    </recommendedName>
</protein>